<evidence type="ECO:0000313" key="1">
    <source>
        <dbReference type="EMBL" id="KAB7503733.1"/>
    </source>
</evidence>
<gene>
    <name evidence="1" type="ORF">Anas_11275</name>
</gene>
<keyword evidence="2" id="KW-1185">Reference proteome</keyword>
<dbReference type="EMBL" id="SEYY01004546">
    <property type="protein sequence ID" value="KAB7503733.1"/>
    <property type="molecule type" value="Genomic_DNA"/>
</dbReference>
<sequence>MEDTLVCQAPSSMEEKFIFKFILFTFPKPMLVNFVGTSGFCKQIIFSVAAKLLSMAEICKYSCLLCADILWKKTAKFVTLMNYKVTCLIEHKKLLLYIKYAKKTENFNIKIFHYILILIY</sequence>
<dbReference type="AlphaFoldDB" id="A0A5N5TAP0"/>
<accession>A0A5N5TAP0</accession>
<proteinExistence type="predicted"/>
<name>A0A5N5TAP0_9CRUS</name>
<evidence type="ECO:0000313" key="2">
    <source>
        <dbReference type="Proteomes" id="UP000326759"/>
    </source>
</evidence>
<dbReference type="Proteomes" id="UP000326759">
    <property type="component" value="Unassembled WGS sequence"/>
</dbReference>
<protein>
    <submittedName>
        <fullName evidence="1">Uncharacterized protein</fullName>
    </submittedName>
</protein>
<organism evidence="1 2">
    <name type="scientific">Armadillidium nasatum</name>
    <dbReference type="NCBI Taxonomy" id="96803"/>
    <lineage>
        <taxon>Eukaryota</taxon>
        <taxon>Metazoa</taxon>
        <taxon>Ecdysozoa</taxon>
        <taxon>Arthropoda</taxon>
        <taxon>Crustacea</taxon>
        <taxon>Multicrustacea</taxon>
        <taxon>Malacostraca</taxon>
        <taxon>Eumalacostraca</taxon>
        <taxon>Peracarida</taxon>
        <taxon>Isopoda</taxon>
        <taxon>Oniscidea</taxon>
        <taxon>Crinocheta</taxon>
        <taxon>Armadillidiidae</taxon>
        <taxon>Armadillidium</taxon>
    </lineage>
</organism>
<reference evidence="1 2" key="1">
    <citation type="journal article" date="2019" name="PLoS Biol.">
        <title>Sex chromosomes control vertical transmission of feminizing Wolbachia symbionts in an isopod.</title>
        <authorList>
            <person name="Becking T."/>
            <person name="Chebbi M.A."/>
            <person name="Giraud I."/>
            <person name="Moumen B."/>
            <person name="Laverre T."/>
            <person name="Caubet Y."/>
            <person name="Peccoud J."/>
            <person name="Gilbert C."/>
            <person name="Cordaux R."/>
        </authorList>
    </citation>
    <scope>NUCLEOTIDE SEQUENCE [LARGE SCALE GENOMIC DNA]</scope>
    <source>
        <strain evidence="1">ANa2</strain>
        <tissue evidence="1">Whole body excluding digestive tract and cuticle</tissue>
    </source>
</reference>
<comment type="caution">
    <text evidence="1">The sequence shown here is derived from an EMBL/GenBank/DDBJ whole genome shotgun (WGS) entry which is preliminary data.</text>
</comment>